<dbReference type="InterPro" id="IPR004000">
    <property type="entry name" value="Actin"/>
</dbReference>
<feature type="region of interest" description="Disordered" evidence="2">
    <location>
        <begin position="375"/>
        <end position="454"/>
    </location>
</feature>
<dbReference type="AlphaFoldDB" id="A0A5C3R5B9"/>
<feature type="compositionally biased region" description="Basic and acidic residues" evidence="2">
    <location>
        <begin position="418"/>
        <end position="448"/>
    </location>
</feature>
<dbReference type="STRING" id="1884261.A0A5C3R5B9"/>
<name>A0A5C3R5B9_9AGAR</name>
<evidence type="ECO:0000256" key="1">
    <source>
        <dbReference type="RuleBase" id="RU000487"/>
    </source>
</evidence>
<reference evidence="3 4" key="1">
    <citation type="journal article" date="2019" name="Nat. Ecol. Evol.">
        <title>Megaphylogeny resolves global patterns of mushroom evolution.</title>
        <authorList>
            <person name="Varga T."/>
            <person name="Krizsan K."/>
            <person name="Foldi C."/>
            <person name="Dima B."/>
            <person name="Sanchez-Garcia M."/>
            <person name="Sanchez-Ramirez S."/>
            <person name="Szollosi G.J."/>
            <person name="Szarkandi J.G."/>
            <person name="Papp V."/>
            <person name="Albert L."/>
            <person name="Andreopoulos W."/>
            <person name="Angelini C."/>
            <person name="Antonin V."/>
            <person name="Barry K.W."/>
            <person name="Bougher N.L."/>
            <person name="Buchanan P."/>
            <person name="Buyck B."/>
            <person name="Bense V."/>
            <person name="Catcheside P."/>
            <person name="Chovatia M."/>
            <person name="Cooper J."/>
            <person name="Damon W."/>
            <person name="Desjardin D."/>
            <person name="Finy P."/>
            <person name="Geml J."/>
            <person name="Haridas S."/>
            <person name="Hughes K."/>
            <person name="Justo A."/>
            <person name="Karasinski D."/>
            <person name="Kautmanova I."/>
            <person name="Kiss B."/>
            <person name="Kocsube S."/>
            <person name="Kotiranta H."/>
            <person name="LaButti K.M."/>
            <person name="Lechner B.E."/>
            <person name="Liimatainen K."/>
            <person name="Lipzen A."/>
            <person name="Lukacs Z."/>
            <person name="Mihaltcheva S."/>
            <person name="Morgado L.N."/>
            <person name="Niskanen T."/>
            <person name="Noordeloos M.E."/>
            <person name="Ohm R.A."/>
            <person name="Ortiz-Santana B."/>
            <person name="Ovrebo C."/>
            <person name="Racz N."/>
            <person name="Riley R."/>
            <person name="Savchenko A."/>
            <person name="Shiryaev A."/>
            <person name="Soop K."/>
            <person name="Spirin V."/>
            <person name="Szebenyi C."/>
            <person name="Tomsovsky M."/>
            <person name="Tulloss R.E."/>
            <person name="Uehling J."/>
            <person name="Grigoriev I.V."/>
            <person name="Vagvolgyi C."/>
            <person name="Papp T."/>
            <person name="Martin F.M."/>
            <person name="Miettinen O."/>
            <person name="Hibbett D.S."/>
            <person name="Nagy L.G."/>
        </authorList>
    </citation>
    <scope>NUCLEOTIDE SEQUENCE [LARGE SCALE GENOMIC DNA]</scope>
    <source>
        <strain evidence="3 4">CBS 309.79</strain>
    </source>
</reference>
<dbReference type="OrthoDB" id="7340501at2759"/>
<evidence type="ECO:0000313" key="3">
    <source>
        <dbReference type="EMBL" id="TFL06224.1"/>
    </source>
</evidence>
<dbReference type="SMART" id="SM00268">
    <property type="entry name" value="ACTIN"/>
    <property type="match status" value="1"/>
</dbReference>
<dbReference type="Pfam" id="PF00022">
    <property type="entry name" value="Actin"/>
    <property type="match status" value="2"/>
</dbReference>
<dbReference type="Gene3D" id="3.30.420.40">
    <property type="match status" value="4"/>
</dbReference>
<accession>A0A5C3R5B9</accession>
<organism evidence="3 4">
    <name type="scientific">Pterulicium gracile</name>
    <dbReference type="NCBI Taxonomy" id="1884261"/>
    <lineage>
        <taxon>Eukaryota</taxon>
        <taxon>Fungi</taxon>
        <taxon>Dikarya</taxon>
        <taxon>Basidiomycota</taxon>
        <taxon>Agaricomycotina</taxon>
        <taxon>Agaricomycetes</taxon>
        <taxon>Agaricomycetidae</taxon>
        <taxon>Agaricales</taxon>
        <taxon>Pleurotineae</taxon>
        <taxon>Pterulaceae</taxon>
        <taxon>Pterulicium</taxon>
    </lineage>
</organism>
<dbReference type="PANTHER" id="PTHR11937">
    <property type="entry name" value="ACTIN"/>
    <property type="match status" value="1"/>
</dbReference>
<dbReference type="EMBL" id="ML178815">
    <property type="protein sequence ID" value="TFL06224.1"/>
    <property type="molecule type" value="Genomic_DNA"/>
</dbReference>
<sequence>MASEEERILRLPAYIPPSVRAPLDYDQFRGTGIPLIIDNGTSNVRYGFASSDSPLTSSNVVAKYKERKYNKPLLLFGDGIESESTAKAQAKYPWEGDVLLNFDALENVLDCAFVQLGIDTSSVEHPVMMSERLCTPLHSRTLTSELMFESYNVPSLAYCVDASMSFYQNSVAKPMNPESSGLIISFNTASTSITPVLRGKCIMKAVKRIPWGSQQASEYLLKLLQPKYPTFPARLTTLQTSWMVRNVCSFAPDYREFAKSLREPDAIRQNETIIQFPFTAVVAEEKSEEELQRIAEKRREQGKKLQEIAAKARMDKLLRKESDLLDLLSLKARKDSGGVNKREYLRLIEGEGFEDEASLEETIKKLEVDLKKARKKEADGGEDPVEEPSFPLVDVPDVELDEDGLKEKKKQRLMKAGFDARQRAKLEKEKEKEEKEREERKEEADRNADLQGWAGRLKKDQEALMAKIKERARRKAALSDRKSAAAQARMKNIASLAAEDRAPKKKRKGGGDDMFGADDADWAIYRKINTAAASSDEEDDLNELQQIEQKLLSHDPSFTAEQTFASLTSQKSALMSAFRPNYEEGDAEGLSRIHLSTEKSRVCEAWFSPTMAGVDSAGLAEVVQSVLAGFSNQDKALLANNVLLTGGSSQLPGLQDRLYASLRCILPPEMNLQVKLAEDPQLDSWKGMAAFARTPEFNGCGVTRAEYNEWGGEIVKRWWGSNWNSAR</sequence>
<evidence type="ECO:0000256" key="2">
    <source>
        <dbReference type="SAM" id="MobiDB-lite"/>
    </source>
</evidence>
<dbReference type="Proteomes" id="UP000305067">
    <property type="component" value="Unassembled WGS sequence"/>
</dbReference>
<evidence type="ECO:0000313" key="4">
    <source>
        <dbReference type="Proteomes" id="UP000305067"/>
    </source>
</evidence>
<dbReference type="SUPFAM" id="SSF53067">
    <property type="entry name" value="Actin-like ATPase domain"/>
    <property type="match status" value="2"/>
</dbReference>
<dbReference type="Gene3D" id="3.90.640.10">
    <property type="entry name" value="Actin, Chain A, domain 4"/>
    <property type="match status" value="2"/>
</dbReference>
<feature type="region of interest" description="Disordered" evidence="2">
    <location>
        <begin position="494"/>
        <end position="514"/>
    </location>
</feature>
<gene>
    <name evidence="3" type="ORF">BDV98DRAFT_588513</name>
</gene>
<keyword evidence="4" id="KW-1185">Reference proteome</keyword>
<comment type="similarity">
    <text evidence="1">Belongs to the actin family.</text>
</comment>
<dbReference type="InterPro" id="IPR043129">
    <property type="entry name" value="ATPase_NBD"/>
</dbReference>
<protein>
    <recommendedName>
        <fullName evidence="5">Actin-like ATPase domain-containing protein</fullName>
    </recommendedName>
</protein>
<evidence type="ECO:0008006" key="5">
    <source>
        <dbReference type="Google" id="ProtNLM"/>
    </source>
</evidence>
<proteinExistence type="inferred from homology"/>